<accession>A0AB39NX28</accession>
<evidence type="ECO:0000313" key="2">
    <source>
        <dbReference type="EMBL" id="XDQ23158.1"/>
    </source>
</evidence>
<feature type="domain" description="TfuA-like core" evidence="1">
    <location>
        <begin position="49"/>
        <end position="166"/>
    </location>
</feature>
<reference evidence="2" key="1">
    <citation type="submission" date="2024-07" db="EMBL/GenBank/DDBJ databases">
        <authorList>
            <person name="Yu S.T."/>
        </authorList>
    </citation>
    <scope>NUCLEOTIDE SEQUENCE</scope>
    <source>
        <strain evidence="2">R17</strain>
        <plasmid evidence="2">unnamed1</plasmid>
    </source>
</reference>
<dbReference type="AlphaFoldDB" id="A0AB39NX28"/>
<gene>
    <name evidence="2" type="ORF">AB5J48_34010</name>
</gene>
<proteinExistence type="predicted"/>
<dbReference type="InterPro" id="IPR012924">
    <property type="entry name" value="TfuA_core"/>
</dbReference>
<name>A0AB39NX28_9ACTN</name>
<evidence type="ECO:0000259" key="1">
    <source>
        <dbReference type="Pfam" id="PF07812"/>
    </source>
</evidence>
<dbReference type="Pfam" id="PF07812">
    <property type="entry name" value="TfuA"/>
    <property type="match status" value="1"/>
</dbReference>
<protein>
    <submittedName>
        <fullName evidence="2">TfuA-like protein</fullName>
    </submittedName>
</protein>
<sequence>MVIHVFVGPSLPRSEPQLAALDVRVWPPARHGDLFAPEISSDDTVVLIDGVYHQAPALRHKEILAVMGRGIRMVGAASIGALRAAELAPYGMHGVGRIYAAYARGDIDGDDEVAVGQAPDDARALTWPLVNLRHALEVAVAHEVLDAPRATGLLQALRAVYYPQRTWAAVRAVCHNRGERTFADWLDERRKQDRHFADLKRADAIAAVTTALDGTAAAASAAVAPPRWETAYFRRWSNAVVREQVDGLNLSTEDRLVYQQVFDPDFPGRWAAYLEHLSQHPTDGGPGLPLAERLTQACGGRLPADRVFHPWLDLRDEETVGLLLAGETDQDRRAVARYADVLARARRRRPGVSAAAVRDEAARDLLLTVWRCPEEHLETEAAARGFGRAASAVEAAKRFVFGFLEETQRMETTCAGH</sequence>
<organism evidence="2">
    <name type="scientific">Streptomyces sp. R17</name>
    <dbReference type="NCBI Taxonomy" id="3238626"/>
    <lineage>
        <taxon>Bacteria</taxon>
        <taxon>Bacillati</taxon>
        <taxon>Actinomycetota</taxon>
        <taxon>Actinomycetes</taxon>
        <taxon>Kitasatosporales</taxon>
        <taxon>Streptomycetaceae</taxon>
        <taxon>Streptomyces</taxon>
    </lineage>
</organism>
<dbReference type="EMBL" id="CP163434">
    <property type="protein sequence ID" value="XDQ23158.1"/>
    <property type="molecule type" value="Genomic_DNA"/>
</dbReference>
<dbReference type="RefSeq" id="WP_369153692.1">
    <property type="nucleotide sequence ID" value="NZ_CP163434.1"/>
</dbReference>
<keyword evidence="2" id="KW-0614">Plasmid</keyword>
<geneLocation type="plasmid" evidence="2">
    <name>unnamed1</name>
</geneLocation>